<dbReference type="PANTHER" id="PTHR43249:SF1">
    <property type="entry name" value="D-GLUCOSIDE 3-DEHYDROGENASE"/>
    <property type="match status" value="1"/>
</dbReference>
<reference evidence="4 5" key="1">
    <citation type="submission" date="2020-06" db="EMBL/GenBank/DDBJ databases">
        <title>Actinomadura xiongansis sp. nov., isolated from soil of Baiyangdian.</title>
        <authorList>
            <person name="Zhang X."/>
        </authorList>
    </citation>
    <scope>NUCLEOTIDE SEQUENCE [LARGE SCALE GENOMIC DNA]</scope>
    <source>
        <strain evidence="4 5">HBUM206468</strain>
    </source>
</reference>
<dbReference type="SUPFAM" id="SSF51735">
    <property type="entry name" value="NAD(P)-binding Rossmann-fold domains"/>
    <property type="match status" value="1"/>
</dbReference>
<dbReference type="Gene3D" id="3.30.360.10">
    <property type="entry name" value="Dihydrodipicolinate Reductase, domain 2"/>
    <property type="match status" value="1"/>
</dbReference>
<feature type="domain" description="GFO/IDH/MocA-like oxidoreductase" evidence="3">
    <location>
        <begin position="139"/>
        <end position="203"/>
    </location>
</feature>
<dbReference type="InterPro" id="IPR052515">
    <property type="entry name" value="Gfo/Idh/MocA_Oxidoreductase"/>
</dbReference>
<protein>
    <submittedName>
        <fullName evidence="4">Gfo/Idh/MocA family oxidoreductase</fullName>
    </submittedName>
</protein>
<name>A0ABR7LPN8_9ACTN</name>
<organism evidence="4 5">
    <name type="scientific">Actinomadura alba</name>
    <dbReference type="NCBI Taxonomy" id="406431"/>
    <lineage>
        <taxon>Bacteria</taxon>
        <taxon>Bacillati</taxon>
        <taxon>Actinomycetota</taxon>
        <taxon>Actinomycetes</taxon>
        <taxon>Streptosporangiales</taxon>
        <taxon>Thermomonosporaceae</taxon>
        <taxon>Actinomadura</taxon>
    </lineage>
</organism>
<dbReference type="Proteomes" id="UP000805614">
    <property type="component" value="Unassembled WGS sequence"/>
</dbReference>
<sequence length="260" mass="28181">MVGVGSRTTDVLLPALQEAAVPLRVTAICDPASTTAAQVGDLAQRGLLPVGVEVYGDLGDALAAGSYEVAILACPHDEHQSLTLRLADAGIAVWKEKPYALTLNDAVQLATLAHPGVRVLAHRPHSHLHQIAIQRLQDWGQLLSYRIRITRQTSDYSATWRASRQRAGGGAILDLGYHAFDLISRLAGHPAAVYAVTTASPAHRAAVEVGGERASDDHSRRRVYRHGISLTLRRLGRGTRPGHQPRPHDHRRPSRRDSGH</sequence>
<dbReference type="SUPFAM" id="SSF55347">
    <property type="entry name" value="Glyceraldehyde-3-phosphate dehydrogenase-like, C-terminal domain"/>
    <property type="match status" value="1"/>
</dbReference>
<dbReference type="EMBL" id="JABVEC010000009">
    <property type="protein sequence ID" value="MBC6466638.1"/>
    <property type="molecule type" value="Genomic_DNA"/>
</dbReference>
<dbReference type="Gene3D" id="3.40.50.720">
    <property type="entry name" value="NAD(P)-binding Rossmann-like Domain"/>
    <property type="match status" value="1"/>
</dbReference>
<evidence type="ECO:0000313" key="5">
    <source>
        <dbReference type="Proteomes" id="UP000805614"/>
    </source>
</evidence>
<evidence type="ECO:0000259" key="2">
    <source>
        <dbReference type="Pfam" id="PF01408"/>
    </source>
</evidence>
<dbReference type="InterPro" id="IPR036291">
    <property type="entry name" value="NAD(P)-bd_dom_sf"/>
</dbReference>
<accession>A0ABR7LPN8</accession>
<feature type="compositionally biased region" description="Basic residues" evidence="1">
    <location>
        <begin position="243"/>
        <end position="254"/>
    </location>
</feature>
<dbReference type="Pfam" id="PF22725">
    <property type="entry name" value="GFO_IDH_MocA_C3"/>
    <property type="match status" value="1"/>
</dbReference>
<gene>
    <name evidence="4" type="ORF">HKK74_14155</name>
</gene>
<evidence type="ECO:0000313" key="4">
    <source>
        <dbReference type="EMBL" id="MBC6466638.1"/>
    </source>
</evidence>
<evidence type="ECO:0000259" key="3">
    <source>
        <dbReference type="Pfam" id="PF22725"/>
    </source>
</evidence>
<dbReference type="RefSeq" id="WP_187243653.1">
    <property type="nucleotide sequence ID" value="NZ_BAAAOK010000013.1"/>
</dbReference>
<comment type="caution">
    <text evidence="4">The sequence shown here is derived from an EMBL/GenBank/DDBJ whole genome shotgun (WGS) entry which is preliminary data.</text>
</comment>
<dbReference type="InterPro" id="IPR055170">
    <property type="entry name" value="GFO_IDH_MocA-like_dom"/>
</dbReference>
<proteinExistence type="predicted"/>
<evidence type="ECO:0000256" key="1">
    <source>
        <dbReference type="SAM" id="MobiDB-lite"/>
    </source>
</evidence>
<feature type="domain" description="Gfo/Idh/MocA-like oxidoreductase N-terminal" evidence="2">
    <location>
        <begin position="1"/>
        <end position="114"/>
    </location>
</feature>
<dbReference type="Pfam" id="PF01408">
    <property type="entry name" value="GFO_IDH_MocA"/>
    <property type="match status" value="1"/>
</dbReference>
<keyword evidence="5" id="KW-1185">Reference proteome</keyword>
<dbReference type="PANTHER" id="PTHR43249">
    <property type="entry name" value="UDP-N-ACETYL-2-AMINO-2-DEOXY-D-GLUCURONATE OXIDASE"/>
    <property type="match status" value="1"/>
</dbReference>
<feature type="region of interest" description="Disordered" evidence="1">
    <location>
        <begin position="233"/>
        <end position="260"/>
    </location>
</feature>
<dbReference type="InterPro" id="IPR000683">
    <property type="entry name" value="Gfo/Idh/MocA-like_OxRdtase_N"/>
</dbReference>